<feature type="domain" description="Thioredoxin" evidence="14">
    <location>
        <begin position="2"/>
        <end position="149"/>
    </location>
</feature>
<protein>
    <recommendedName>
        <fullName evidence="3">thioredoxin-dependent peroxiredoxin</fullName>
        <ecNumber evidence="3">1.11.1.24</ecNumber>
    </recommendedName>
    <alternativeName>
        <fullName evidence="9">Thioredoxin peroxidase</fullName>
    </alternativeName>
    <alternativeName>
        <fullName evidence="11">Thioredoxin-dependent peroxiredoxin Bcp</fullName>
    </alternativeName>
</protein>
<evidence type="ECO:0000256" key="1">
    <source>
        <dbReference type="ARBA" id="ARBA00003330"/>
    </source>
</evidence>
<comment type="similarity">
    <text evidence="10">Belongs to the peroxiredoxin family. BCP/PrxQ subfamily.</text>
</comment>
<keyword evidence="8" id="KW-0676">Redox-active center</keyword>
<organism evidence="15 16">
    <name type="scientific">Elongatibacter sediminis</name>
    <dbReference type="NCBI Taxonomy" id="3119006"/>
    <lineage>
        <taxon>Bacteria</taxon>
        <taxon>Pseudomonadati</taxon>
        <taxon>Pseudomonadota</taxon>
        <taxon>Gammaproteobacteria</taxon>
        <taxon>Chromatiales</taxon>
        <taxon>Wenzhouxiangellaceae</taxon>
        <taxon>Elongatibacter</taxon>
    </lineage>
</organism>
<evidence type="ECO:0000256" key="3">
    <source>
        <dbReference type="ARBA" id="ARBA00013017"/>
    </source>
</evidence>
<gene>
    <name evidence="15" type="ORF">V3330_04135</name>
</gene>
<evidence type="ECO:0000256" key="9">
    <source>
        <dbReference type="ARBA" id="ARBA00032824"/>
    </source>
</evidence>
<dbReference type="InterPro" id="IPR000866">
    <property type="entry name" value="AhpC/TSA"/>
</dbReference>
<evidence type="ECO:0000256" key="4">
    <source>
        <dbReference type="ARBA" id="ARBA00022559"/>
    </source>
</evidence>
<dbReference type="AlphaFoldDB" id="A0AAW9REF3"/>
<comment type="function">
    <text evidence="1">Thiol-specific peroxidase that catalyzes the reduction of hydrogen peroxide and organic hydroperoxides to water and alcohols, respectively. Plays a role in cell protection against oxidative stress by detoxifying peroxides and as sensor of hydrogen peroxide-mediated signaling events.</text>
</comment>
<evidence type="ECO:0000256" key="13">
    <source>
        <dbReference type="PIRSR" id="PIRSR000239-1"/>
    </source>
</evidence>
<keyword evidence="5" id="KW-0049">Antioxidant</keyword>
<keyword evidence="4 15" id="KW-0575">Peroxidase</keyword>
<keyword evidence="16" id="KW-1185">Reference proteome</keyword>
<dbReference type="Proteomes" id="UP001359886">
    <property type="component" value="Unassembled WGS sequence"/>
</dbReference>
<evidence type="ECO:0000256" key="5">
    <source>
        <dbReference type="ARBA" id="ARBA00022862"/>
    </source>
</evidence>
<evidence type="ECO:0000256" key="7">
    <source>
        <dbReference type="ARBA" id="ARBA00023157"/>
    </source>
</evidence>
<evidence type="ECO:0000313" key="16">
    <source>
        <dbReference type="Proteomes" id="UP001359886"/>
    </source>
</evidence>
<comment type="caution">
    <text evidence="15">The sequence shown here is derived from an EMBL/GenBank/DDBJ whole genome shotgun (WGS) entry which is preliminary data.</text>
</comment>
<dbReference type="PROSITE" id="PS51352">
    <property type="entry name" value="THIOREDOXIN_2"/>
    <property type="match status" value="1"/>
</dbReference>
<dbReference type="EMBL" id="JAZHOG010000002">
    <property type="protein sequence ID" value="MEJ8566810.1"/>
    <property type="molecule type" value="Genomic_DNA"/>
</dbReference>
<keyword evidence="7" id="KW-1015">Disulfide bond</keyword>
<dbReference type="GO" id="GO:0008379">
    <property type="term" value="F:thioredoxin peroxidase activity"/>
    <property type="evidence" value="ECO:0007669"/>
    <property type="project" value="TreeGrafter"/>
</dbReference>
<evidence type="ECO:0000256" key="8">
    <source>
        <dbReference type="ARBA" id="ARBA00023284"/>
    </source>
</evidence>
<evidence type="ECO:0000256" key="12">
    <source>
        <dbReference type="ARBA" id="ARBA00049091"/>
    </source>
</evidence>
<keyword evidence="6 15" id="KW-0560">Oxidoreductase</keyword>
<dbReference type="GO" id="GO:0034599">
    <property type="term" value="P:cellular response to oxidative stress"/>
    <property type="evidence" value="ECO:0007669"/>
    <property type="project" value="TreeGrafter"/>
</dbReference>
<dbReference type="Gene3D" id="3.40.30.10">
    <property type="entry name" value="Glutaredoxin"/>
    <property type="match status" value="1"/>
</dbReference>
<evidence type="ECO:0000256" key="11">
    <source>
        <dbReference type="ARBA" id="ARBA00042639"/>
    </source>
</evidence>
<evidence type="ECO:0000256" key="2">
    <source>
        <dbReference type="ARBA" id="ARBA00011245"/>
    </source>
</evidence>
<comment type="subunit">
    <text evidence="2">Monomer.</text>
</comment>
<proteinExistence type="inferred from homology"/>
<dbReference type="PIRSF" id="PIRSF000239">
    <property type="entry name" value="AHPC"/>
    <property type="match status" value="1"/>
</dbReference>
<dbReference type="PANTHER" id="PTHR42801:SF4">
    <property type="entry name" value="AHPC_TSA FAMILY PROTEIN"/>
    <property type="match status" value="1"/>
</dbReference>
<name>A0AAW9REF3_9GAMM</name>
<reference evidence="15 16" key="1">
    <citation type="submission" date="2024-02" db="EMBL/GenBank/DDBJ databases">
        <title>A novel Wenzhouxiangellaceae bacterium, isolated from coastal sediments.</title>
        <authorList>
            <person name="Du Z.-J."/>
            <person name="Ye Y.-Q."/>
            <person name="Zhang X.-Y."/>
        </authorList>
    </citation>
    <scope>NUCLEOTIDE SEQUENCE [LARGE SCALE GENOMIC DNA]</scope>
    <source>
        <strain evidence="15 16">CH-27</strain>
    </source>
</reference>
<accession>A0AAW9REF3</accession>
<evidence type="ECO:0000313" key="15">
    <source>
        <dbReference type="EMBL" id="MEJ8566810.1"/>
    </source>
</evidence>
<evidence type="ECO:0000259" key="14">
    <source>
        <dbReference type="PROSITE" id="PS51352"/>
    </source>
</evidence>
<dbReference type="InterPro" id="IPR024706">
    <property type="entry name" value="Peroxiredoxin_AhpC-typ"/>
</dbReference>
<dbReference type="PANTHER" id="PTHR42801">
    <property type="entry name" value="THIOREDOXIN-DEPENDENT PEROXIDE REDUCTASE"/>
    <property type="match status" value="1"/>
</dbReference>
<dbReference type="Pfam" id="PF00578">
    <property type="entry name" value="AhpC-TSA"/>
    <property type="match status" value="1"/>
</dbReference>
<dbReference type="SUPFAM" id="SSF52833">
    <property type="entry name" value="Thioredoxin-like"/>
    <property type="match status" value="1"/>
</dbReference>
<dbReference type="EC" id="1.11.1.24" evidence="3"/>
<evidence type="ECO:0000256" key="10">
    <source>
        <dbReference type="ARBA" id="ARBA00038489"/>
    </source>
</evidence>
<dbReference type="GO" id="GO:0045454">
    <property type="term" value="P:cell redox homeostasis"/>
    <property type="evidence" value="ECO:0007669"/>
    <property type="project" value="TreeGrafter"/>
</dbReference>
<dbReference type="InterPro" id="IPR036249">
    <property type="entry name" value="Thioredoxin-like_sf"/>
</dbReference>
<comment type="catalytic activity">
    <reaction evidence="12">
        <text>a hydroperoxide + [thioredoxin]-dithiol = an alcohol + [thioredoxin]-disulfide + H2O</text>
        <dbReference type="Rhea" id="RHEA:62620"/>
        <dbReference type="Rhea" id="RHEA-COMP:10698"/>
        <dbReference type="Rhea" id="RHEA-COMP:10700"/>
        <dbReference type="ChEBI" id="CHEBI:15377"/>
        <dbReference type="ChEBI" id="CHEBI:29950"/>
        <dbReference type="ChEBI" id="CHEBI:30879"/>
        <dbReference type="ChEBI" id="CHEBI:35924"/>
        <dbReference type="ChEBI" id="CHEBI:50058"/>
        <dbReference type="EC" id="1.11.1.24"/>
    </reaction>
</comment>
<dbReference type="InterPro" id="IPR050924">
    <property type="entry name" value="Peroxiredoxin_BCP/PrxQ"/>
</dbReference>
<dbReference type="GO" id="GO:0005737">
    <property type="term" value="C:cytoplasm"/>
    <property type="evidence" value="ECO:0007669"/>
    <property type="project" value="TreeGrafter"/>
</dbReference>
<dbReference type="InterPro" id="IPR013766">
    <property type="entry name" value="Thioredoxin_domain"/>
</dbReference>
<feature type="active site" description="Cysteine sulfenic acid (-SOH) intermediate; for peroxidase activity" evidence="13">
    <location>
        <position position="44"/>
    </location>
</feature>
<evidence type="ECO:0000256" key="6">
    <source>
        <dbReference type="ARBA" id="ARBA00023002"/>
    </source>
</evidence>
<dbReference type="RefSeq" id="WP_354694130.1">
    <property type="nucleotide sequence ID" value="NZ_JAZHOG010000002.1"/>
</dbReference>
<dbReference type="CDD" id="cd03017">
    <property type="entry name" value="PRX_BCP"/>
    <property type="match status" value="1"/>
</dbReference>
<sequence length="150" mass="16601">MLKTGDPAPDFTLPDETGEPFNLAACRGERILLVFYPGDGTPVCTRQLCDYRDGIEAFAGLGVRVVGISKDDAASHRSFKARHDLPFTLLSDADLEVAERYDSKGILGMKRSVFLVDEEGVIRYLHVESLALFRRTRDELLETIAGLDPV</sequence>